<dbReference type="Gene3D" id="3.30.70.1440">
    <property type="entry name" value="Multidrug efflux transporter AcrB pore domain"/>
    <property type="match status" value="1"/>
</dbReference>
<sequence length="1163" mass="132633">MFYQILQYRRIVFLASCVLICSGLAMYYKIPKQEDPTIKYNMMRVIIPFPGADPGKVEKLVTQEVEKVILELDCIEKVFAVSRNGLAAFEIIFDYDQNLETAFEKLKDKIRDVRAKIPRETLAPIIFDEMVKNYSIISILKSKEHSLLELEYYFEQLKKRCLNLPGVETVEIKGGIDRAIFVSLHLDKLAKYRIPIRKITQALALRNDVKPGGTIKPGTKSFRIEAEGEFRNLKEIRNTVVDISAENQAVYIRDVADVRWGNKDTDYSILYRGEKVVALTVTMKKGYDIFRFQREYYSAQDKLQKILPKNMSIKVYLDQGRFVDAKLTLLYNNLLQGMFWVILVLFLFIGLRESIVVAISIPLTIVISFLFIRFTGFALQQMSIASLVIALGLLVDNSIVIVESIYHEIATKKHGWLESFAIGVNKIAPSIISGTLTTVAAFTPLMFMVGATGAFLRSIPTVVIITLMCSLYVALTLTPILYFWLRPKKLQSKQSGHRMWWKKYRRLIRWSLKKRYLVAFGGIAFAGTAAALGLTMKLELFPIADRPQLIVNVYLPEGSNLKKCEDVARNMSKVLTKQKFPQIVDTIYFLGNGAPKFYYNENGDMKLKNPAYMEAVINLKQDTHNITEVTHAIQKELQNNILQARTRVRQFRHGQPFQAPVSIRVSSNYPEDIEKVVIRLKKLLRKMHGTRNVMDNIGEDTYKWKLKIDPYRLNQIGITHNEISQDVFTAFHGVTATTFLSSEEKIDVVVRLREEDRQNFASISKLYFSSAATEVKIPFAQVAQIDFDLEKTQIHRYNQQLHAYVFSDTQNRLASEITAEVKNTIRTWEMPSGCEIHFAGEDEELRKSIRSILIAGVLAVFLIYVILSFEFNSLFQPLIILLIVPLAIAGAVIGLYLLGMPLGFMSLMGFVSLAGIVVNDSIVLVDTANRKMARNQVALVESYESYSAMLVDAAETRLIPIIATSITTIFSLLPLAIWGGNFWSAFAYSVIFGLATSTILTLVFAPVMFRIIEDIKMKFGVLPSFRIFVYPEKTSWKSEVNRLLSHRNHVHFLQTDSESKVDPDFVILDLEKLSTHDVLQILCKHTQLHLIAIAITSDNITREDFLHSVERSRQKPSAHLRHTIKNMHYISSNELDYLPKLVEQGADKIQSLVKTIWDLSTLR</sequence>
<evidence type="ECO:0000313" key="3">
    <source>
        <dbReference type="Proteomes" id="UP000326354"/>
    </source>
</evidence>
<feature type="transmembrane region" description="Helical" evidence="1">
    <location>
        <begin position="329"/>
        <end position="348"/>
    </location>
</feature>
<keyword evidence="1" id="KW-0812">Transmembrane</keyword>
<keyword evidence="3" id="KW-1185">Reference proteome</keyword>
<keyword evidence="1" id="KW-1133">Transmembrane helix</keyword>
<dbReference type="Gene3D" id="1.20.1640.10">
    <property type="entry name" value="Multidrug efflux transporter AcrB transmembrane domain"/>
    <property type="match status" value="2"/>
</dbReference>
<dbReference type="InterPro" id="IPR001036">
    <property type="entry name" value="Acrflvin-R"/>
</dbReference>
<protein>
    <submittedName>
        <fullName evidence="2">Multidrug transporter AcrB</fullName>
    </submittedName>
</protein>
<keyword evidence="1" id="KW-0472">Membrane</keyword>
<proteinExistence type="predicted"/>
<dbReference type="Pfam" id="PF00873">
    <property type="entry name" value="ACR_tran"/>
    <property type="match status" value="1"/>
</dbReference>
<feature type="transmembrane region" description="Helical" evidence="1">
    <location>
        <begin position="878"/>
        <end position="898"/>
    </location>
</feature>
<evidence type="ECO:0000256" key="1">
    <source>
        <dbReference type="SAM" id="Phobius"/>
    </source>
</evidence>
<feature type="transmembrane region" description="Helical" evidence="1">
    <location>
        <begin position="852"/>
        <end position="871"/>
    </location>
</feature>
<evidence type="ECO:0000313" key="2">
    <source>
        <dbReference type="EMBL" id="BBM84394.1"/>
    </source>
</evidence>
<feature type="transmembrane region" description="Helical" evidence="1">
    <location>
        <begin position="958"/>
        <end position="979"/>
    </location>
</feature>
<dbReference type="GO" id="GO:0042910">
    <property type="term" value="F:xenobiotic transmembrane transporter activity"/>
    <property type="evidence" value="ECO:0007669"/>
    <property type="project" value="TreeGrafter"/>
</dbReference>
<name>A0A5S9F4E6_UABAM</name>
<feature type="transmembrane region" description="Helical" evidence="1">
    <location>
        <begin position="516"/>
        <end position="536"/>
    </location>
</feature>
<feature type="transmembrane region" description="Helical" evidence="1">
    <location>
        <begin position="985"/>
        <end position="1009"/>
    </location>
</feature>
<dbReference type="EMBL" id="AP019860">
    <property type="protein sequence ID" value="BBM84394.1"/>
    <property type="molecule type" value="Genomic_DNA"/>
</dbReference>
<feature type="transmembrane region" description="Helical" evidence="1">
    <location>
        <begin position="462"/>
        <end position="485"/>
    </location>
</feature>
<feature type="transmembrane region" description="Helical" evidence="1">
    <location>
        <begin position="427"/>
        <end position="456"/>
    </location>
</feature>
<dbReference type="InterPro" id="IPR027463">
    <property type="entry name" value="AcrB_DN_DC_subdom"/>
</dbReference>
<organism evidence="2 3">
    <name type="scientific">Uabimicrobium amorphum</name>
    <dbReference type="NCBI Taxonomy" id="2596890"/>
    <lineage>
        <taxon>Bacteria</taxon>
        <taxon>Pseudomonadati</taxon>
        <taxon>Planctomycetota</taxon>
        <taxon>Candidatus Uabimicrobiia</taxon>
        <taxon>Candidatus Uabimicrobiales</taxon>
        <taxon>Candidatus Uabimicrobiaceae</taxon>
        <taxon>Candidatus Uabimicrobium</taxon>
    </lineage>
</organism>
<feature type="transmembrane region" description="Helical" evidence="1">
    <location>
        <begin position="355"/>
        <end position="372"/>
    </location>
</feature>
<dbReference type="RefSeq" id="WP_173013307.1">
    <property type="nucleotide sequence ID" value="NZ_AP019860.1"/>
</dbReference>
<gene>
    <name evidence="2" type="ORF">UABAM_02753</name>
</gene>
<dbReference type="GO" id="GO:0005886">
    <property type="term" value="C:plasma membrane"/>
    <property type="evidence" value="ECO:0007669"/>
    <property type="project" value="TreeGrafter"/>
</dbReference>
<dbReference type="KEGG" id="uam:UABAM_02753"/>
<dbReference type="SUPFAM" id="SSF82693">
    <property type="entry name" value="Multidrug efflux transporter AcrB pore domain, PN1, PN2, PC1 and PC2 subdomains"/>
    <property type="match status" value="2"/>
</dbReference>
<dbReference type="PRINTS" id="PR00702">
    <property type="entry name" value="ACRIFLAVINRP"/>
</dbReference>
<dbReference type="Proteomes" id="UP000326354">
    <property type="component" value="Chromosome"/>
</dbReference>
<reference evidence="2 3" key="1">
    <citation type="submission" date="2019-08" db="EMBL/GenBank/DDBJ databases">
        <title>Complete genome sequence of Candidatus Uab amorphum.</title>
        <authorList>
            <person name="Shiratori T."/>
            <person name="Suzuki S."/>
            <person name="Kakizawa Y."/>
            <person name="Ishida K."/>
        </authorList>
    </citation>
    <scope>NUCLEOTIDE SEQUENCE [LARGE SCALE GENOMIC DNA]</scope>
    <source>
        <strain evidence="2 3">SRT547</strain>
    </source>
</reference>
<feature type="transmembrane region" description="Helical" evidence="1">
    <location>
        <begin position="904"/>
        <end position="925"/>
    </location>
</feature>
<dbReference type="Gene3D" id="3.30.70.1320">
    <property type="entry name" value="Multidrug efflux transporter AcrB pore domain like"/>
    <property type="match status" value="1"/>
</dbReference>
<accession>A0A5S9F4E6</accession>
<dbReference type="AlphaFoldDB" id="A0A5S9F4E6"/>
<dbReference type="Gene3D" id="3.30.2090.10">
    <property type="entry name" value="Multidrug efflux transporter AcrB TolC docking domain, DN and DC subdomains"/>
    <property type="match status" value="2"/>
</dbReference>
<dbReference type="SUPFAM" id="SSF82714">
    <property type="entry name" value="Multidrug efflux transporter AcrB TolC docking domain, DN and DC subdomains"/>
    <property type="match status" value="2"/>
</dbReference>
<dbReference type="Gene3D" id="3.30.70.1430">
    <property type="entry name" value="Multidrug efflux transporter AcrB pore domain"/>
    <property type="match status" value="2"/>
</dbReference>
<dbReference type="PANTHER" id="PTHR32063">
    <property type="match status" value="1"/>
</dbReference>
<dbReference type="PANTHER" id="PTHR32063:SF18">
    <property type="entry name" value="CATION EFFLUX SYSTEM PROTEIN"/>
    <property type="match status" value="1"/>
</dbReference>
<dbReference type="SUPFAM" id="SSF82866">
    <property type="entry name" value="Multidrug efflux transporter AcrB transmembrane domain"/>
    <property type="match status" value="2"/>
</dbReference>